<dbReference type="RefSeq" id="WP_116554890.1">
    <property type="nucleotide sequence ID" value="NZ_QCZG01000020.1"/>
</dbReference>
<evidence type="ECO:0000256" key="1">
    <source>
        <dbReference type="ARBA" id="ARBA00004429"/>
    </source>
</evidence>
<dbReference type="GO" id="GO:0005886">
    <property type="term" value="C:plasma membrane"/>
    <property type="evidence" value="ECO:0007669"/>
    <property type="project" value="UniProtKB-SubCell"/>
</dbReference>
<protein>
    <submittedName>
        <fullName evidence="9">TRAP transporter large permease</fullName>
    </submittedName>
</protein>
<dbReference type="PANTHER" id="PTHR33362">
    <property type="entry name" value="SIALIC ACID TRAP TRANSPORTER PERMEASE PROTEIN SIAT-RELATED"/>
    <property type="match status" value="1"/>
</dbReference>
<feature type="transmembrane region" description="Helical" evidence="7">
    <location>
        <begin position="278"/>
        <end position="299"/>
    </location>
</feature>
<keyword evidence="5 7" id="KW-1133">Transmembrane helix</keyword>
<feature type="transmembrane region" description="Helical" evidence="7">
    <location>
        <begin position="141"/>
        <end position="165"/>
    </location>
</feature>
<feature type="transmembrane region" description="Helical" evidence="7">
    <location>
        <begin position="248"/>
        <end position="266"/>
    </location>
</feature>
<dbReference type="OrthoDB" id="9785600at2"/>
<evidence type="ECO:0000313" key="9">
    <source>
        <dbReference type="EMBL" id="PWA10748.1"/>
    </source>
</evidence>
<reference evidence="9 10" key="1">
    <citation type="submission" date="2018-04" db="EMBL/GenBank/DDBJ databases">
        <title>Camelliibacillus theae gen. nov., sp. nov., isolated from Pu'er tea.</title>
        <authorList>
            <person name="Niu L."/>
        </authorList>
    </citation>
    <scope>NUCLEOTIDE SEQUENCE [LARGE SCALE GENOMIC DNA]</scope>
    <source>
        <strain evidence="9 10">T8</strain>
    </source>
</reference>
<proteinExistence type="predicted"/>
<dbReference type="AlphaFoldDB" id="A0A2U1K1A7"/>
<keyword evidence="2" id="KW-1003">Cell membrane</keyword>
<evidence type="ECO:0000256" key="2">
    <source>
        <dbReference type="ARBA" id="ARBA00022475"/>
    </source>
</evidence>
<dbReference type="Proteomes" id="UP000245998">
    <property type="component" value="Unassembled WGS sequence"/>
</dbReference>
<name>A0A2U1K1A7_9BACI</name>
<feature type="transmembrane region" description="Helical" evidence="7">
    <location>
        <begin position="99"/>
        <end position="120"/>
    </location>
</feature>
<feature type="transmembrane region" description="Helical" evidence="7">
    <location>
        <begin position="408"/>
        <end position="429"/>
    </location>
</feature>
<evidence type="ECO:0000259" key="8">
    <source>
        <dbReference type="Pfam" id="PF06808"/>
    </source>
</evidence>
<sequence length="434" mass="46447">MPVEVIGFIGIIVMFVLMAIRVPIAIAMMVPAIIGIYYIRGWDAVSTSLHTIVWNQTSSYTLATIPMFILMGQLLYISGISSELFNMFRVWTGSLRGGLGIATVGASAIFSAASGSSLANTGTMGVVASKEMLNSGYDKSLSAGAIIAGGTLGILIPPSTAFIVYGLITEVSIGKLLIAGIIPGIILALLYMITIYVSVLIKPQFGPAVEKTSWKEKFSSFKSIYSIALLFILVIGGMYFGLFTPTEAAGVGAFGALVIGLIRRRITLKSFITALNSTLTTTSFIFAIVVGAFILSYFMVLTKIPTYLSDFLTSTNLSTLGILMLIVLMYIILGAVMDSLSMIVVTLPIILPTLVALEVDLIWFGVIVVLLIEMAMITPPIGMLCFVLNDVAPEMGGLNTIFKGALRFVIPLVIMIVLLFIFPTLALFLPSSSF</sequence>
<evidence type="ECO:0000313" key="10">
    <source>
        <dbReference type="Proteomes" id="UP000245998"/>
    </source>
</evidence>
<keyword evidence="3" id="KW-0997">Cell inner membrane</keyword>
<dbReference type="PANTHER" id="PTHR33362:SF5">
    <property type="entry name" value="C4-DICARBOXYLATE TRAP TRANSPORTER LARGE PERMEASE PROTEIN DCTM"/>
    <property type="match status" value="1"/>
</dbReference>
<feature type="transmembrane region" description="Helical" evidence="7">
    <location>
        <begin position="177"/>
        <end position="201"/>
    </location>
</feature>
<feature type="transmembrane region" description="Helical" evidence="7">
    <location>
        <begin position="340"/>
        <end position="357"/>
    </location>
</feature>
<evidence type="ECO:0000256" key="3">
    <source>
        <dbReference type="ARBA" id="ARBA00022519"/>
    </source>
</evidence>
<evidence type="ECO:0000256" key="7">
    <source>
        <dbReference type="SAM" id="Phobius"/>
    </source>
</evidence>
<feature type="domain" description="TRAP C4-dicarboxylate transport system permease DctM subunit" evidence="8">
    <location>
        <begin position="11"/>
        <end position="424"/>
    </location>
</feature>
<comment type="caution">
    <text evidence="9">The sequence shown here is derived from an EMBL/GenBank/DDBJ whole genome shotgun (WGS) entry which is preliminary data.</text>
</comment>
<dbReference type="EMBL" id="QCZG01000020">
    <property type="protein sequence ID" value="PWA10748.1"/>
    <property type="molecule type" value="Genomic_DNA"/>
</dbReference>
<dbReference type="InterPro" id="IPR010656">
    <property type="entry name" value="DctM"/>
</dbReference>
<dbReference type="Pfam" id="PF06808">
    <property type="entry name" value="DctM"/>
    <property type="match status" value="1"/>
</dbReference>
<keyword evidence="4 7" id="KW-0812">Transmembrane</keyword>
<feature type="transmembrane region" description="Helical" evidence="7">
    <location>
        <begin position="311"/>
        <end position="333"/>
    </location>
</feature>
<comment type="subcellular location">
    <subcellularLocation>
        <location evidence="1">Cell inner membrane</location>
        <topology evidence="1">Multi-pass membrane protein</topology>
    </subcellularLocation>
</comment>
<organism evidence="9 10">
    <name type="scientific">Pueribacillus theae</name>
    <dbReference type="NCBI Taxonomy" id="2171751"/>
    <lineage>
        <taxon>Bacteria</taxon>
        <taxon>Bacillati</taxon>
        <taxon>Bacillota</taxon>
        <taxon>Bacilli</taxon>
        <taxon>Bacillales</taxon>
        <taxon>Bacillaceae</taxon>
        <taxon>Pueribacillus</taxon>
    </lineage>
</organism>
<dbReference type="NCBIfam" id="TIGR00786">
    <property type="entry name" value="dctM"/>
    <property type="match status" value="1"/>
</dbReference>
<keyword evidence="10" id="KW-1185">Reference proteome</keyword>
<feature type="transmembrane region" description="Helical" evidence="7">
    <location>
        <begin position="60"/>
        <end position="79"/>
    </location>
</feature>
<evidence type="ECO:0000256" key="4">
    <source>
        <dbReference type="ARBA" id="ARBA00022692"/>
    </source>
</evidence>
<dbReference type="GO" id="GO:0022857">
    <property type="term" value="F:transmembrane transporter activity"/>
    <property type="evidence" value="ECO:0007669"/>
    <property type="project" value="TreeGrafter"/>
</dbReference>
<feature type="transmembrane region" description="Helical" evidence="7">
    <location>
        <begin position="222"/>
        <end position="242"/>
    </location>
</feature>
<gene>
    <name evidence="9" type="ORF">DCC39_10700</name>
</gene>
<evidence type="ECO:0000256" key="5">
    <source>
        <dbReference type="ARBA" id="ARBA00022989"/>
    </source>
</evidence>
<accession>A0A2U1K1A7</accession>
<dbReference type="InterPro" id="IPR004681">
    <property type="entry name" value="TRAP_DctM"/>
</dbReference>
<evidence type="ECO:0000256" key="6">
    <source>
        <dbReference type="ARBA" id="ARBA00023136"/>
    </source>
</evidence>
<keyword evidence="6 7" id="KW-0472">Membrane</keyword>
<feature type="transmembrane region" description="Helical" evidence="7">
    <location>
        <begin position="363"/>
        <end position="388"/>
    </location>
</feature>
<feature type="transmembrane region" description="Helical" evidence="7">
    <location>
        <begin position="6"/>
        <end position="39"/>
    </location>
</feature>
<dbReference type="PIRSF" id="PIRSF006066">
    <property type="entry name" value="HI0050"/>
    <property type="match status" value="1"/>
</dbReference>